<comment type="caution">
    <text evidence="1">The sequence shown here is derived from an EMBL/GenBank/DDBJ whole genome shotgun (WGS) entry which is preliminary data.</text>
</comment>
<evidence type="ECO:0000313" key="1">
    <source>
        <dbReference type="EMBL" id="KAI4802966.1"/>
    </source>
</evidence>
<accession>A0ACB9VTS8</accession>
<gene>
    <name evidence="1" type="ORF">KUCAC02_006531</name>
</gene>
<protein>
    <submittedName>
        <fullName evidence="1">Uncharacterized protein</fullName>
    </submittedName>
</protein>
<reference evidence="1" key="1">
    <citation type="submission" date="2022-05" db="EMBL/GenBank/DDBJ databases">
        <title>Chromosome-level genome of Chaenocephalus aceratus.</title>
        <authorList>
            <person name="Park H."/>
        </authorList>
    </citation>
    <scope>NUCLEOTIDE SEQUENCE</scope>
    <source>
        <strain evidence="1">KU_202001</strain>
    </source>
</reference>
<organism evidence="1 2">
    <name type="scientific">Chaenocephalus aceratus</name>
    <name type="common">Blackfin icefish</name>
    <name type="synonym">Chaenichthys aceratus</name>
    <dbReference type="NCBI Taxonomy" id="36190"/>
    <lineage>
        <taxon>Eukaryota</taxon>
        <taxon>Metazoa</taxon>
        <taxon>Chordata</taxon>
        <taxon>Craniata</taxon>
        <taxon>Vertebrata</taxon>
        <taxon>Euteleostomi</taxon>
        <taxon>Actinopterygii</taxon>
        <taxon>Neopterygii</taxon>
        <taxon>Teleostei</taxon>
        <taxon>Neoteleostei</taxon>
        <taxon>Acanthomorphata</taxon>
        <taxon>Eupercaria</taxon>
        <taxon>Perciformes</taxon>
        <taxon>Notothenioidei</taxon>
        <taxon>Channichthyidae</taxon>
        <taxon>Chaenocephalus</taxon>
    </lineage>
</organism>
<sequence>MPLIPCTVTLNMNGSVWISLSRPVRALTPGQCLGSGKIMQLGPSEFTLQRGRERLLAAAQQQQEQKTPEPAS</sequence>
<name>A0ACB9VTS8_CHAAC</name>
<evidence type="ECO:0000313" key="2">
    <source>
        <dbReference type="Proteomes" id="UP001057452"/>
    </source>
</evidence>
<keyword evidence="2" id="KW-1185">Reference proteome</keyword>
<dbReference type="EMBL" id="CM043807">
    <property type="protein sequence ID" value="KAI4802966.1"/>
    <property type="molecule type" value="Genomic_DNA"/>
</dbReference>
<proteinExistence type="predicted"/>
<dbReference type="Proteomes" id="UP001057452">
    <property type="component" value="Chromosome 23"/>
</dbReference>